<proteinExistence type="predicted"/>
<sequence length="361" mass="41688">MNHREFTEHFTLEDLRIDSSLKLSEAYGQCAIDGYIAIPVYHLSSRYRSNQEFLIKLNQHPSYECLLLSCKGEPFTYGQAPATLTAAFLRDSNANEIIENQYSDYIFKQDYVVVKSIAYASYHTHYRNTSAVWGGFTHQKGFPQHEKLSNPHTIHALSDLSIPTEDHNTTTLRVIHDSTPLGHYLSLYHLIELSFDYDLLQDLQALGNDLKGFGKIIATYNNSEYQKILRLVKKYWTDEASIESHLRTFFSSSQFNSSIDELLFEYEKEGFPWTFKDQPDKRIQFISHIKSSFSKDCLTKAKLGYSLDHCQRTITYVIYRFRCAIAHASIGEYILTINDSSLVTKKATPLLMGFINQIFKK</sequence>
<name>A0A5E6QX86_PSEFL</name>
<protein>
    <submittedName>
        <fullName evidence="1">Uncharacterized protein</fullName>
    </submittedName>
</protein>
<organism evidence="1">
    <name type="scientific">Pseudomonas fluorescens</name>
    <dbReference type="NCBI Taxonomy" id="294"/>
    <lineage>
        <taxon>Bacteria</taxon>
        <taxon>Pseudomonadati</taxon>
        <taxon>Pseudomonadota</taxon>
        <taxon>Gammaproteobacteria</taxon>
        <taxon>Pseudomonadales</taxon>
        <taxon>Pseudomonadaceae</taxon>
        <taxon>Pseudomonas</taxon>
    </lineage>
</organism>
<gene>
    <name evidence="1" type="ORF">PS683_01248</name>
</gene>
<dbReference type="EMBL" id="LR700641">
    <property type="protein sequence ID" value="VVM12955.1"/>
    <property type="molecule type" value="Genomic_DNA"/>
</dbReference>
<accession>A0A5E6QX86</accession>
<evidence type="ECO:0000313" key="1">
    <source>
        <dbReference type="EMBL" id="VVM12955.1"/>
    </source>
</evidence>
<dbReference type="AlphaFoldDB" id="A0A5E6QX86"/>
<reference evidence="1" key="1">
    <citation type="submission" date="2019-09" db="EMBL/GenBank/DDBJ databases">
        <authorList>
            <person name="Chandra G."/>
            <person name="Truman W A."/>
        </authorList>
    </citation>
    <scope>NUCLEOTIDE SEQUENCE</scope>
    <source>
        <strain evidence="1">PS683</strain>
    </source>
</reference>